<organism evidence="1 2">
    <name type="scientific">Caerostris extrusa</name>
    <name type="common">Bark spider</name>
    <name type="synonym">Caerostris bankana</name>
    <dbReference type="NCBI Taxonomy" id="172846"/>
    <lineage>
        <taxon>Eukaryota</taxon>
        <taxon>Metazoa</taxon>
        <taxon>Ecdysozoa</taxon>
        <taxon>Arthropoda</taxon>
        <taxon>Chelicerata</taxon>
        <taxon>Arachnida</taxon>
        <taxon>Araneae</taxon>
        <taxon>Araneomorphae</taxon>
        <taxon>Entelegynae</taxon>
        <taxon>Araneoidea</taxon>
        <taxon>Araneidae</taxon>
        <taxon>Caerostris</taxon>
    </lineage>
</organism>
<dbReference type="EMBL" id="BPLR01006630">
    <property type="protein sequence ID" value="GIY11300.1"/>
    <property type="molecule type" value="Genomic_DNA"/>
</dbReference>
<name>A0AAV4QT72_CAEEX</name>
<keyword evidence="2" id="KW-1185">Reference proteome</keyword>
<accession>A0AAV4QT72</accession>
<comment type="caution">
    <text evidence="1">The sequence shown here is derived from an EMBL/GenBank/DDBJ whole genome shotgun (WGS) entry which is preliminary data.</text>
</comment>
<dbReference type="Proteomes" id="UP001054945">
    <property type="component" value="Unassembled WGS sequence"/>
</dbReference>
<evidence type="ECO:0000313" key="1">
    <source>
        <dbReference type="EMBL" id="GIY11300.1"/>
    </source>
</evidence>
<sequence>MRKGNRSAKKGNVEHVFFARSAASSLSLLLLSWGGHSTLLSFMLAQSFCPLEKAHTQNLFCRRDYFYSERNWLACTAGGQLVRETGIGFTLKGVLTKAAEGSDFTIVIHN</sequence>
<dbReference type="AlphaFoldDB" id="A0AAV4QT72"/>
<evidence type="ECO:0008006" key="3">
    <source>
        <dbReference type="Google" id="ProtNLM"/>
    </source>
</evidence>
<proteinExistence type="predicted"/>
<gene>
    <name evidence="1" type="ORF">CEXT_162721</name>
</gene>
<evidence type="ECO:0000313" key="2">
    <source>
        <dbReference type="Proteomes" id="UP001054945"/>
    </source>
</evidence>
<reference evidence="1 2" key="1">
    <citation type="submission" date="2021-06" db="EMBL/GenBank/DDBJ databases">
        <title>Caerostris extrusa draft genome.</title>
        <authorList>
            <person name="Kono N."/>
            <person name="Arakawa K."/>
        </authorList>
    </citation>
    <scope>NUCLEOTIDE SEQUENCE [LARGE SCALE GENOMIC DNA]</scope>
</reference>
<protein>
    <recommendedName>
        <fullName evidence="3">Secreted protein</fullName>
    </recommendedName>
</protein>